<proteinExistence type="predicted"/>
<name>A0AAW1TIY2_9CUCU</name>
<accession>A0AAW1TIY2</accession>
<dbReference type="Proteomes" id="UP001431783">
    <property type="component" value="Unassembled WGS sequence"/>
</dbReference>
<comment type="caution">
    <text evidence="1">The sequence shown here is derived from an EMBL/GenBank/DDBJ whole genome shotgun (WGS) entry which is preliminary data.</text>
</comment>
<organism evidence="1 2">
    <name type="scientific">Henosepilachna vigintioctopunctata</name>
    <dbReference type="NCBI Taxonomy" id="420089"/>
    <lineage>
        <taxon>Eukaryota</taxon>
        <taxon>Metazoa</taxon>
        <taxon>Ecdysozoa</taxon>
        <taxon>Arthropoda</taxon>
        <taxon>Hexapoda</taxon>
        <taxon>Insecta</taxon>
        <taxon>Pterygota</taxon>
        <taxon>Neoptera</taxon>
        <taxon>Endopterygota</taxon>
        <taxon>Coleoptera</taxon>
        <taxon>Polyphaga</taxon>
        <taxon>Cucujiformia</taxon>
        <taxon>Coccinelloidea</taxon>
        <taxon>Coccinellidae</taxon>
        <taxon>Epilachninae</taxon>
        <taxon>Epilachnini</taxon>
        <taxon>Henosepilachna</taxon>
    </lineage>
</organism>
<protein>
    <submittedName>
        <fullName evidence="1">Uncharacterized protein</fullName>
    </submittedName>
</protein>
<sequence length="129" mass="14408">MFSAKSKFIAYVGFFDGVPVLSSLLNITSCDADLDKTLFFMNEPGHSIKFDSVFKEHPSSSHLPHIKQTTTEEAKLSAYISRTREQMSSPLRDGYPIYLFFNILNTLNSGKAAARRATSSAALVDQYFI</sequence>
<gene>
    <name evidence="1" type="ORF">WA026_003087</name>
</gene>
<dbReference type="EMBL" id="JARQZJ010000001">
    <property type="protein sequence ID" value="KAK9869333.1"/>
    <property type="molecule type" value="Genomic_DNA"/>
</dbReference>
<keyword evidence="2" id="KW-1185">Reference proteome</keyword>
<evidence type="ECO:0000313" key="2">
    <source>
        <dbReference type="Proteomes" id="UP001431783"/>
    </source>
</evidence>
<dbReference type="AlphaFoldDB" id="A0AAW1TIY2"/>
<evidence type="ECO:0000313" key="1">
    <source>
        <dbReference type="EMBL" id="KAK9869333.1"/>
    </source>
</evidence>
<reference evidence="1 2" key="1">
    <citation type="submission" date="2023-03" db="EMBL/GenBank/DDBJ databases">
        <title>Genome insight into feeding habits of ladybird beetles.</title>
        <authorList>
            <person name="Li H.-S."/>
            <person name="Huang Y.-H."/>
            <person name="Pang H."/>
        </authorList>
    </citation>
    <scope>NUCLEOTIDE SEQUENCE [LARGE SCALE GENOMIC DNA]</scope>
    <source>
        <strain evidence="1">SYSU_2023b</strain>
        <tissue evidence="1">Whole body</tissue>
    </source>
</reference>